<proteinExistence type="predicted"/>
<dbReference type="EMBL" id="JADEXS010000064">
    <property type="protein sequence ID" value="MBE9022181.1"/>
    <property type="molecule type" value="Genomic_DNA"/>
</dbReference>
<evidence type="ECO:0000313" key="2">
    <source>
        <dbReference type="Proteomes" id="UP000622533"/>
    </source>
</evidence>
<organism evidence="1 2">
    <name type="scientific">Desmonostoc muscorum LEGE 12446</name>
    <dbReference type="NCBI Taxonomy" id="1828758"/>
    <lineage>
        <taxon>Bacteria</taxon>
        <taxon>Bacillati</taxon>
        <taxon>Cyanobacteriota</taxon>
        <taxon>Cyanophyceae</taxon>
        <taxon>Nostocales</taxon>
        <taxon>Nostocaceae</taxon>
        <taxon>Desmonostoc</taxon>
    </lineage>
</organism>
<dbReference type="Proteomes" id="UP000622533">
    <property type="component" value="Unassembled WGS sequence"/>
</dbReference>
<reference evidence="1" key="1">
    <citation type="submission" date="2020-10" db="EMBL/GenBank/DDBJ databases">
        <authorList>
            <person name="Castelo-Branco R."/>
            <person name="Eusebio N."/>
            <person name="Adriana R."/>
            <person name="Vieira A."/>
            <person name="Brugerolle De Fraissinette N."/>
            <person name="Rezende De Castro R."/>
            <person name="Schneider M.P."/>
            <person name="Vasconcelos V."/>
            <person name="Leao P.N."/>
        </authorList>
    </citation>
    <scope>NUCLEOTIDE SEQUENCE</scope>
    <source>
        <strain evidence="1">LEGE 12446</strain>
    </source>
</reference>
<accession>A0A8J6ZY20</accession>
<keyword evidence="2" id="KW-1185">Reference proteome</keyword>
<comment type="caution">
    <text evidence="1">The sequence shown here is derived from an EMBL/GenBank/DDBJ whole genome shotgun (WGS) entry which is preliminary data.</text>
</comment>
<gene>
    <name evidence="1" type="ORF">IQ276_06955</name>
</gene>
<name>A0A8J6ZY20_DESMC</name>
<dbReference type="AlphaFoldDB" id="A0A8J6ZY20"/>
<protein>
    <submittedName>
        <fullName evidence="1">Sigma-70 family RNA polymerase sigma factor</fullName>
    </submittedName>
</protein>
<dbReference type="RefSeq" id="WP_193914705.1">
    <property type="nucleotide sequence ID" value="NZ_JADEXS020000002.1"/>
</dbReference>
<sequence>MSELDCLLQQLALAAQQHPSGSLARNRFLSKLFREIQDSGELASYRSSCPRQLQGNYSEIYAEALQRLFYYMTQRINDYTPDKGRVIQWANGQLKWKFKEAVRDWKEFDKDALILSLDELEQLSCYWVEENLAPSLSEQLIEIVKEDPEGIFQQTYTGKNPQANFRYIALKRNIEAVSWSQLSQELGIKLVTLSSFYQRCLDKFALLIIKYLSE</sequence>
<evidence type="ECO:0000313" key="1">
    <source>
        <dbReference type="EMBL" id="MBE9022181.1"/>
    </source>
</evidence>